<evidence type="ECO:0000256" key="3">
    <source>
        <dbReference type="ARBA" id="ARBA00022475"/>
    </source>
</evidence>
<feature type="transmembrane region" description="Helical" evidence="12">
    <location>
        <begin position="15"/>
        <end position="36"/>
    </location>
</feature>
<protein>
    <submittedName>
        <fullName evidence="13">Protein TolR</fullName>
    </submittedName>
</protein>
<keyword evidence="7 12" id="KW-1133">Transmembrane helix</keyword>
<dbReference type="STRING" id="44742.AXF13_05190"/>
<dbReference type="InterPro" id="IPR003400">
    <property type="entry name" value="ExbD"/>
</dbReference>
<name>A0A0X8JIR0_9BACT</name>
<dbReference type="RefSeq" id="WP_062251917.1">
    <property type="nucleotide sequence ID" value="NZ_CP014229.1"/>
</dbReference>
<dbReference type="PANTHER" id="PTHR30558">
    <property type="entry name" value="EXBD MEMBRANE COMPONENT OF PMF-DRIVEN MACROMOLECULE IMPORT SYSTEM"/>
    <property type="match status" value="1"/>
</dbReference>
<evidence type="ECO:0000313" key="14">
    <source>
        <dbReference type="Proteomes" id="UP000069241"/>
    </source>
</evidence>
<evidence type="ECO:0000256" key="5">
    <source>
        <dbReference type="ARBA" id="ARBA00022618"/>
    </source>
</evidence>
<dbReference type="GO" id="GO:0051301">
    <property type="term" value="P:cell division"/>
    <property type="evidence" value="ECO:0007669"/>
    <property type="project" value="UniProtKB-KW"/>
</dbReference>
<feature type="compositionally biased region" description="Low complexity" evidence="11">
    <location>
        <begin position="142"/>
        <end position="153"/>
    </location>
</feature>
<dbReference type="AlphaFoldDB" id="A0A0X8JIR0"/>
<dbReference type="Gene3D" id="3.30.420.270">
    <property type="match status" value="1"/>
</dbReference>
<dbReference type="EMBL" id="CP014229">
    <property type="protein sequence ID" value="AMD89557.1"/>
    <property type="molecule type" value="Genomic_DNA"/>
</dbReference>
<proteinExistence type="inferred from homology"/>
<evidence type="ECO:0000256" key="4">
    <source>
        <dbReference type="ARBA" id="ARBA00022519"/>
    </source>
</evidence>
<evidence type="ECO:0000256" key="7">
    <source>
        <dbReference type="ARBA" id="ARBA00022989"/>
    </source>
</evidence>
<keyword evidence="6 10" id="KW-0812">Transmembrane</keyword>
<gene>
    <name evidence="13" type="ORF">AXF13_05190</name>
</gene>
<keyword evidence="4" id="KW-0997">Cell inner membrane</keyword>
<dbReference type="GO" id="GO:0015031">
    <property type="term" value="P:protein transport"/>
    <property type="evidence" value="ECO:0007669"/>
    <property type="project" value="UniProtKB-KW"/>
</dbReference>
<dbReference type="InterPro" id="IPR014168">
    <property type="entry name" value="Tol-Pal_TolR"/>
</dbReference>
<comment type="similarity">
    <text evidence="2 10">Belongs to the ExbD/TolR family.</text>
</comment>
<evidence type="ECO:0000256" key="2">
    <source>
        <dbReference type="ARBA" id="ARBA00005811"/>
    </source>
</evidence>
<reference evidence="14" key="1">
    <citation type="submission" date="2016-02" db="EMBL/GenBank/DDBJ databases">
        <authorList>
            <person name="Holder M.E."/>
            <person name="Ajami N.J."/>
            <person name="Petrosino J.F."/>
        </authorList>
    </citation>
    <scope>NUCLEOTIDE SEQUENCE [LARGE SCALE GENOMIC DNA]</scope>
    <source>
        <strain evidence="14">CCUG 45958</strain>
    </source>
</reference>
<keyword evidence="8 12" id="KW-0472">Membrane</keyword>
<dbReference type="GO" id="GO:0022857">
    <property type="term" value="F:transmembrane transporter activity"/>
    <property type="evidence" value="ECO:0007669"/>
    <property type="project" value="InterPro"/>
</dbReference>
<comment type="subcellular location">
    <subcellularLocation>
        <location evidence="1">Cell membrane</location>
        <topology evidence="1">Single-pass membrane protein</topology>
    </subcellularLocation>
    <subcellularLocation>
        <location evidence="10">Cell membrane</location>
        <topology evidence="10">Single-pass type II membrane protein</topology>
    </subcellularLocation>
</comment>
<evidence type="ECO:0000256" key="11">
    <source>
        <dbReference type="SAM" id="MobiDB-lite"/>
    </source>
</evidence>
<keyword evidence="10" id="KW-0653">Protein transport</keyword>
<keyword evidence="5" id="KW-0132">Cell division</keyword>
<dbReference type="Pfam" id="PF02472">
    <property type="entry name" value="ExbD"/>
    <property type="match status" value="1"/>
</dbReference>
<dbReference type="PANTHER" id="PTHR30558:SF7">
    <property type="entry name" value="TOL-PAL SYSTEM PROTEIN TOLR"/>
    <property type="match status" value="1"/>
</dbReference>
<dbReference type="KEGG" id="dfi:AXF13_05190"/>
<dbReference type="Proteomes" id="UP000069241">
    <property type="component" value="Chromosome"/>
</dbReference>
<evidence type="ECO:0000256" key="8">
    <source>
        <dbReference type="ARBA" id="ARBA00023136"/>
    </source>
</evidence>
<keyword evidence="14" id="KW-1185">Reference proteome</keyword>
<organism evidence="13 14">
    <name type="scientific">Desulfovibrio fairfieldensis</name>
    <dbReference type="NCBI Taxonomy" id="44742"/>
    <lineage>
        <taxon>Bacteria</taxon>
        <taxon>Pseudomonadati</taxon>
        <taxon>Thermodesulfobacteriota</taxon>
        <taxon>Desulfovibrionia</taxon>
        <taxon>Desulfovibrionales</taxon>
        <taxon>Desulfovibrionaceae</taxon>
        <taxon>Desulfovibrio</taxon>
    </lineage>
</organism>
<keyword evidence="3" id="KW-1003">Cell membrane</keyword>
<dbReference type="GO" id="GO:0005886">
    <property type="term" value="C:plasma membrane"/>
    <property type="evidence" value="ECO:0007669"/>
    <property type="project" value="UniProtKB-SubCell"/>
</dbReference>
<sequence>MGASSDDDFVADINVTPFVDVMLVLLIIFMVTAPMMTEGLDVALPKVESSEVLPTEDDHLILTIKADGALFLDEYETGLADLPDVLAVQVKGQDRQLFVRADKDVPYGMVMQVMDRIRGAGIADVGLITTSTPVEEPPATPAMPVTPTARGGN</sequence>
<feature type="region of interest" description="Disordered" evidence="11">
    <location>
        <begin position="131"/>
        <end position="153"/>
    </location>
</feature>
<evidence type="ECO:0000256" key="10">
    <source>
        <dbReference type="RuleBase" id="RU003879"/>
    </source>
</evidence>
<keyword evidence="9" id="KW-0131">Cell cycle</keyword>
<accession>A0A0X8JIR0</accession>
<evidence type="ECO:0000256" key="6">
    <source>
        <dbReference type="ARBA" id="ARBA00022692"/>
    </source>
</evidence>
<evidence type="ECO:0000256" key="9">
    <source>
        <dbReference type="ARBA" id="ARBA00023306"/>
    </source>
</evidence>
<keyword evidence="10" id="KW-0813">Transport</keyword>
<evidence type="ECO:0000256" key="1">
    <source>
        <dbReference type="ARBA" id="ARBA00004162"/>
    </source>
</evidence>
<evidence type="ECO:0000313" key="13">
    <source>
        <dbReference type="EMBL" id="AMD89557.1"/>
    </source>
</evidence>
<dbReference type="NCBIfam" id="TIGR02801">
    <property type="entry name" value="tolR"/>
    <property type="match status" value="1"/>
</dbReference>
<evidence type="ECO:0000256" key="12">
    <source>
        <dbReference type="SAM" id="Phobius"/>
    </source>
</evidence>